<dbReference type="Pfam" id="PF24623">
    <property type="entry name" value="Phage_zn_bind_8"/>
    <property type="match status" value="1"/>
</dbReference>
<protein>
    <recommendedName>
        <fullName evidence="1">DNA-binding phage zinc finger domain-containing protein</fullName>
    </recommendedName>
</protein>
<gene>
    <name evidence="2" type="ORF">GCM10010361_15810</name>
</gene>
<dbReference type="Proteomes" id="UP001500909">
    <property type="component" value="Unassembled WGS sequence"/>
</dbReference>
<dbReference type="InterPro" id="IPR056911">
    <property type="entry name" value="Phage_Znf_bind_put"/>
</dbReference>
<organism evidence="2 3">
    <name type="scientific">Streptomyces olivaceiscleroticus</name>
    <dbReference type="NCBI Taxonomy" id="68245"/>
    <lineage>
        <taxon>Bacteria</taxon>
        <taxon>Bacillati</taxon>
        <taxon>Actinomycetota</taxon>
        <taxon>Actinomycetes</taxon>
        <taxon>Kitasatosporales</taxon>
        <taxon>Streptomycetaceae</taxon>
        <taxon>Streptomyces</taxon>
    </lineage>
</organism>
<dbReference type="EMBL" id="BAAABY010000009">
    <property type="protein sequence ID" value="GAA0452538.1"/>
    <property type="molecule type" value="Genomic_DNA"/>
</dbReference>
<dbReference type="RefSeq" id="WP_346094039.1">
    <property type="nucleotide sequence ID" value="NZ_BAAABY010000009.1"/>
</dbReference>
<name>A0ABN0ZM61_9ACTN</name>
<keyword evidence="3" id="KW-1185">Reference proteome</keyword>
<comment type="caution">
    <text evidence="2">The sequence shown here is derived from an EMBL/GenBank/DDBJ whole genome shotgun (WGS) entry which is preliminary data.</text>
</comment>
<evidence type="ECO:0000313" key="2">
    <source>
        <dbReference type="EMBL" id="GAA0452538.1"/>
    </source>
</evidence>
<reference evidence="2 3" key="1">
    <citation type="journal article" date="2019" name="Int. J. Syst. Evol. Microbiol.">
        <title>The Global Catalogue of Microorganisms (GCM) 10K type strain sequencing project: providing services to taxonomists for standard genome sequencing and annotation.</title>
        <authorList>
            <consortium name="The Broad Institute Genomics Platform"/>
            <consortium name="The Broad Institute Genome Sequencing Center for Infectious Disease"/>
            <person name="Wu L."/>
            <person name="Ma J."/>
        </authorList>
    </citation>
    <scope>NUCLEOTIDE SEQUENCE [LARGE SCALE GENOMIC DNA]</scope>
    <source>
        <strain evidence="2 3">JCM 4805</strain>
    </source>
</reference>
<proteinExistence type="predicted"/>
<accession>A0ABN0ZM61</accession>
<feature type="domain" description="DNA-binding phage zinc finger" evidence="1">
    <location>
        <begin position="116"/>
        <end position="152"/>
    </location>
</feature>
<evidence type="ECO:0000259" key="1">
    <source>
        <dbReference type="Pfam" id="PF24623"/>
    </source>
</evidence>
<evidence type="ECO:0000313" key="3">
    <source>
        <dbReference type="Proteomes" id="UP001500909"/>
    </source>
</evidence>
<sequence length="170" mass="18765">MSALGIPVRPAVLFDTSALPDASTEPNLPYTENTVTLVHVSREGRITQARRYEEKQALLTCLDAGALIAMWVRQEGVTAYAVNDRTVLGRAMGVHSRTSGRSYRTAPPELEAIREREAVRFERRPCRTCGAQPGEVCRTYVGGVATYYHRGRDGSTSGTAKVPKSRMPRR</sequence>